<evidence type="ECO:0000313" key="3">
    <source>
        <dbReference type="Proteomes" id="UP000024635"/>
    </source>
</evidence>
<keyword evidence="3" id="KW-1185">Reference proteome</keyword>
<dbReference type="OrthoDB" id="10542319at2759"/>
<evidence type="ECO:0000256" key="1">
    <source>
        <dbReference type="SAM" id="Phobius"/>
    </source>
</evidence>
<proteinExistence type="predicted"/>
<sequence>MAQVTRATRLHPTRVVIMIMAVAFCFLFLVTSVYNIAAVPAPTSQDPETGYTRQTAPLMHISEKNASTPLGNVLVRRRGEKARELLPQDPLPPRRRRHMLAHGRLQLRQKCESPYTPIAIMGVCQGDR</sequence>
<feature type="transmembrane region" description="Helical" evidence="1">
    <location>
        <begin position="15"/>
        <end position="37"/>
    </location>
</feature>
<dbReference type="AlphaFoldDB" id="A0A016S3I3"/>
<comment type="caution">
    <text evidence="2">The sequence shown here is derived from an EMBL/GenBank/DDBJ whole genome shotgun (WGS) entry which is preliminary data.</text>
</comment>
<keyword evidence="1" id="KW-1133">Transmembrane helix</keyword>
<dbReference type="Proteomes" id="UP000024635">
    <property type="component" value="Unassembled WGS sequence"/>
</dbReference>
<organism evidence="2 3">
    <name type="scientific">Ancylostoma ceylanicum</name>
    <dbReference type="NCBI Taxonomy" id="53326"/>
    <lineage>
        <taxon>Eukaryota</taxon>
        <taxon>Metazoa</taxon>
        <taxon>Ecdysozoa</taxon>
        <taxon>Nematoda</taxon>
        <taxon>Chromadorea</taxon>
        <taxon>Rhabditida</taxon>
        <taxon>Rhabditina</taxon>
        <taxon>Rhabditomorpha</taxon>
        <taxon>Strongyloidea</taxon>
        <taxon>Ancylostomatidae</taxon>
        <taxon>Ancylostomatinae</taxon>
        <taxon>Ancylostoma</taxon>
    </lineage>
</organism>
<keyword evidence="1" id="KW-0812">Transmembrane</keyword>
<evidence type="ECO:0000313" key="2">
    <source>
        <dbReference type="EMBL" id="EYB85215.1"/>
    </source>
</evidence>
<keyword evidence="1" id="KW-0472">Membrane</keyword>
<accession>A0A016S3I3</accession>
<dbReference type="EMBL" id="JARK01001638">
    <property type="protein sequence ID" value="EYB85215.1"/>
    <property type="molecule type" value="Genomic_DNA"/>
</dbReference>
<name>A0A016S3I3_9BILA</name>
<reference evidence="3" key="1">
    <citation type="journal article" date="2015" name="Nat. Genet.">
        <title>The genome and transcriptome of the zoonotic hookworm Ancylostoma ceylanicum identify infection-specific gene families.</title>
        <authorList>
            <person name="Schwarz E.M."/>
            <person name="Hu Y."/>
            <person name="Antoshechkin I."/>
            <person name="Miller M.M."/>
            <person name="Sternberg P.W."/>
            <person name="Aroian R.V."/>
        </authorList>
    </citation>
    <scope>NUCLEOTIDE SEQUENCE</scope>
    <source>
        <strain evidence="3">HY135</strain>
    </source>
</reference>
<protein>
    <submittedName>
        <fullName evidence="2">Uncharacterized protein</fullName>
    </submittedName>
</protein>
<gene>
    <name evidence="2" type="primary">Acey_s0302.g1851</name>
    <name evidence="2" type="ORF">Y032_0302g1851</name>
</gene>